<comment type="caution">
    <text evidence="1">The sequence shown here is derived from an EMBL/GenBank/DDBJ whole genome shotgun (WGS) entry which is preliminary data.</text>
</comment>
<proteinExistence type="predicted"/>
<dbReference type="Proteomes" id="UP000325105">
    <property type="component" value="Unassembled WGS sequence"/>
</dbReference>
<dbReference type="PANTHER" id="PTHR30289:SF1">
    <property type="entry name" value="PEBP (PHOSPHATIDYLETHANOLAMINE-BINDING PROTEIN) FAMILY PROTEIN"/>
    <property type="match status" value="1"/>
</dbReference>
<dbReference type="AlphaFoldDB" id="A0A5S5D4P0"/>
<dbReference type="NCBIfam" id="TIGR00481">
    <property type="entry name" value="YbhB/YbcL family Raf kinase inhibitor-like protein"/>
    <property type="match status" value="1"/>
</dbReference>
<sequence>MRIRSLFESHQEIPVLFTCRGQNINPPLFFDEVPAGTQSLVLLLEDMDADPLWVHWHLYNIPADSAGVPEGEIPPLAKQGLCNNHTLGYEGPCPKYFQGTHRYRFTLYALNEVLHFDKDPEPAETKEKMEAAIIEEAELWFQCSSDD</sequence>
<name>A0A5S5D4P0_9SPHI</name>
<evidence type="ECO:0000313" key="1">
    <source>
        <dbReference type="EMBL" id="TYP90911.1"/>
    </source>
</evidence>
<dbReference type="OrthoDB" id="9797506at2"/>
<keyword evidence="2" id="KW-1185">Reference proteome</keyword>
<gene>
    <name evidence="1" type="ORF">BC792_1239</name>
</gene>
<dbReference type="SUPFAM" id="SSF49777">
    <property type="entry name" value="PEBP-like"/>
    <property type="match status" value="1"/>
</dbReference>
<dbReference type="CDD" id="cd00865">
    <property type="entry name" value="PEBP_bact_arch"/>
    <property type="match status" value="1"/>
</dbReference>
<dbReference type="Pfam" id="PF01161">
    <property type="entry name" value="PBP"/>
    <property type="match status" value="1"/>
</dbReference>
<evidence type="ECO:0000313" key="2">
    <source>
        <dbReference type="Proteomes" id="UP000325105"/>
    </source>
</evidence>
<dbReference type="InterPro" id="IPR008914">
    <property type="entry name" value="PEBP"/>
</dbReference>
<dbReference type="InterPro" id="IPR036610">
    <property type="entry name" value="PEBP-like_sf"/>
</dbReference>
<accession>A0A5S5D4P0</accession>
<dbReference type="Gene3D" id="3.90.280.10">
    <property type="entry name" value="PEBP-like"/>
    <property type="match status" value="1"/>
</dbReference>
<protein>
    <submittedName>
        <fullName evidence="1">PBP family phospholipid-binding protein</fullName>
    </submittedName>
</protein>
<dbReference type="EMBL" id="VNHX01000023">
    <property type="protein sequence ID" value="TYP90911.1"/>
    <property type="molecule type" value="Genomic_DNA"/>
</dbReference>
<dbReference type="PANTHER" id="PTHR30289">
    <property type="entry name" value="UNCHARACTERIZED PROTEIN YBCL-RELATED"/>
    <property type="match status" value="1"/>
</dbReference>
<organism evidence="1 2">
    <name type="scientific">Sphingobacterium allocomposti</name>
    <dbReference type="NCBI Taxonomy" id="415956"/>
    <lineage>
        <taxon>Bacteria</taxon>
        <taxon>Pseudomonadati</taxon>
        <taxon>Bacteroidota</taxon>
        <taxon>Sphingobacteriia</taxon>
        <taxon>Sphingobacteriales</taxon>
        <taxon>Sphingobacteriaceae</taxon>
        <taxon>Sphingobacterium</taxon>
    </lineage>
</organism>
<dbReference type="RefSeq" id="WP_148909789.1">
    <property type="nucleotide sequence ID" value="NZ_VNHX01000023.1"/>
</dbReference>
<reference evidence="1 2" key="1">
    <citation type="submission" date="2019-07" db="EMBL/GenBank/DDBJ databases">
        <title>Genomic Encyclopedia of Archaeal and Bacterial Type Strains, Phase II (KMG-II): from individual species to whole genera.</title>
        <authorList>
            <person name="Goeker M."/>
        </authorList>
    </citation>
    <scope>NUCLEOTIDE SEQUENCE [LARGE SCALE GENOMIC DNA]</scope>
    <source>
        <strain evidence="1 2">DSM 18850</strain>
    </source>
</reference>
<dbReference type="InterPro" id="IPR005247">
    <property type="entry name" value="YbhB_YbcL/LppC-like"/>
</dbReference>